<name>A0A0R3UCZ2_MESCO</name>
<proteinExistence type="predicted"/>
<dbReference type="AlphaFoldDB" id="A0A0R3UCZ2"/>
<gene>
    <name evidence="1" type="ORF">MCOS_LOCUS4791</name>
</gene>
<organism evidence="1 2">
    <name type="scientific">Mesocestoides corti</name>
    <name type="common">Flatworm</name>
    <dbReference type="NCBI Taxonomy" id="53468"/>
    <lineage>
        <taxon>Eukaryota</taxon>
        <taxon>Metazoa</taxon>
        <taxon>Spiralia</taxon>
        <taxon>Lophotrochozoa</taxon>
        <taxon>Platyhelminthes</taxon>
        <taxon>Cestoda</taxon>
        <taxon>Eucestoda</taxon>
        <taxon>Cyclophyllidea</taxon>
        <taxon>Mesocestoididae</taxon>
        <taxon>Mesocestoides</taxon>
    </lineage>
</organism>
<reference evidence="1 2" key="1">
    <citation type="submission" date="2018-10" db="EMBL/GenBank/DDBJ databases">
        <authorList>
            <consortium name="Pathogen Informatics"/>
        </authorList>
    </citation>
    <scope>NUCLEOTIDE SEQUENCE [LARGE SCALE GENOMIC DNA]</scope>
</reference>
<dbReference type="Proteomes" id="UP000267029">
    <property type="component" value="Unassembled WGS sequence"/>
</dbReference>
<protein>
    <submittedName>
        <fullName evidence="3">CRC domain-containing protein</fullName>
    </submittedName>
</protein>
<evidence type="ECO:0000313" key="3">
    <source>
        <dbReference type="WBParaSite" id="MCU_013856-RA"/>
    </source>
</evidence>
<dbReference type="EMBL" id="UXSR01002310">
    <property type="protein sequence ID" value="VDD78788.1"/>
    <property type="molecule type" value="Genomic_DNA"/>
</dbReference>
<keyword evidence="2" id="KW-1185">Reference proteome</keyword>
<evidence type="ECO:0000313" key="2">
    <source>
        <dbReference type="Proteomes" id="UP000267029"/>
    </source>
</evidence>
<accession>A0A0R3UCZ2</accession>
<sequence length="151" mass="16713">MSRNIRRQAQECDNEGEANYCNIRLLVKSRTLMRAVDPPSPPPHPTPTPTTGLIKFHKPRSVPAARGGKCIEARYRCACVRACACDTCARQGNRYTGTHEFGDKHMFARACVRVKRHLVVTHPPPRAPVCLIVSGIASGTQRTPKSITDPR</sequence>
<dbReference type="WBParaSite" id="MCU_013856-RA">
    <property type="protein sequence ID" value="MCU_013856-RA"/>
    <property type="gene ID" value="MCU_013856"/>
</dbReference>
<evidence type="ECO:0000313" key="1">
    <source>
        <dbReference type="EMBL" id="VDD78788.1"/>
    </source>
</evidence>
<reference evidence="3" key="2">
    <citation type="submission" date="2019-11" db="UniProtKB">
        <authorList>
            <consortium name="WormBaseParasite"/>
        </authorList>
    </citation>
    <scope>IDENTIFICATION</scope>
</reference>